<proteinExistence type="predicted"/>
<feature type="domain" description="Glycoside hydrolase family 38 N-terminal" evidence="2">
    <location>
        <begin position="6"/>
        <end position="273"/>
    </location>
</feature>
<feature type="region of interest" description="Disordered" evidence="1">
    <location>
        <begin position="751"/>
        <end position="783"/>
    </location>
</feature>
<evidence type="ECO:0000313" key="4">
    <source>
        <dbReference type="EMBL" id="WDR02044.1"/>
    </source>
</evidence>
<feature type="domain" description="Glycosyl hydrolase family 38 C-terminal" evidence="3">
    <location>
        <begin position="505"/>
        <end position="697"/>
    </location>
</feature>
<feature type="region of interest" description="Disordered" evidence="1">
    <location>
        <begin position="836"/>
        <end position="872"/>
    </location>
</feature>
<dbReference type="InterPro" id="IPR011013">
    <property type="entry name" value="Gal_mutarotase_sf_dom"/>
</dbReference>
<name>A0ABY7YLG8_9HYPH</name>
<dbReference type="Pfam" id="PF07748">
    <property type="entry name" value="Glyco_hydro_38C"/>
    <property type="match status" value="1"/>
</dbReference>
<dbReference type="PANTHER" id="PTHR46017">
    <property type="entry name" value="ALPHA-MANNOSIDASE 2C1"/>
    <property type="match status" value="1"/>
</dbReference>
<keyword evidence="5" id="KW-1185">Reference proteome</keyword>
<feature type="compositionally biased region" description="Basic residues" evidence="1">
    <location>
        <begin position="837"/>
        <end position="848"/>
    </location>
</feature>
<dbReference type="InterPro" id="IPR011330">
    <property type="entry name" value="Glyco_hydro/deAcase_b/a-brl"/>
</dbReference>
<dbReference type="Gene3D" id="3.20.110.10">
    <property type="entry name" value="Glycoside hydrolase 38, N terminal domain"/>
    <property type="match status" value="1"/>
</dbReference>
<dbReference type="SUPFAM" id="SSF88713">
    <property type="entry name" value="Glycoside hydrolase/deacetylase"/>
    <property type="match status" value="1"/>
</dbReference>
<evidence type="ECO:0000259" key="2">
    <source>
        <dbReference type="Pfam" id="PF01074"/>
    </source>
</evidence>
<dbReference type="InterPro" id="IPR027291">
    <property type="entry name" value="Glyco_hydro_38_N_sf"/>
</dbReference>
<dbReference type="SUPFAM" id="SSF74650">
    <property type="entry name" value="Galactose mutarotase-like"/>
    <property type="match status" value="1"/>
</dbReference>
<keyword evidence="4" id="KW-0378">Hydrolase</keyword>
<dbReference type="CDD" id="cd10791">
    <property type="entry name" value="GH38N_AMII_like_1"/>
    <property type="match status" value="1"/>
</dbReference>
<dbReference type="Pfam" id="PF01074">
    <property type="entry name" value="Glyco_hydro_38N"/>
    <property type="match status" value="1"/>
</dbReference>
<dbReference type="InterPro" id="IPR000602">
    <property type="entry name" value="Glyco_hydro_38_N"/>
</dbReference>
<dbReference type="Proteomes" id="UP001220530">
    <property type="component" value="Chromosome"/>
</dbReference>
<reference evidence="4 5" key="1">
    <citation type="submission" date="2023-02" db="EMBL/GenBank/DDBJ databases">
        <title>Devosia algicola sp. nov., isolated from the phycosphere of marine algae.</title>
        <authorList>
            <person name="Kim J.M."/>
            <person name="Lee J.K."/>
            <person name="Choi B.J."/>
            <person name="Bayburt H."/>
            <person name="Jeon C.O."/>
        </authorList>
    </citation>
    <scope>NUCLEOTIDE SEQUENCE [LARGE SCALE GENOMIC DNA]</scope>
    <source>
        <strain evidence="4 5">G20-9</strain>
    </source>
</reference>
<evidence type="ECO:0000313" key="5">
    <source>
        <dbReference type="Proteomes" id="UP001220530"/>
    </source>
</evidence>
<protein>
    <submittedName>
        <fullName evidence="4">Glycoside hydrolase family 38 C-terminal domain-containing protein</fullName>
    </submittedName>
</protein>
<dbReference type="Gene3D" id="2.70.98.30">
    <property type="entry name" value="Golgi alpha-mannosidase II, domain 4"/>
    <property type="match status" value="1"/>
</dbReference>
<evidence type="ECO:0000259" key="3">
    <source>
        <dbReference type="Pfam" id="PF07748"/>
    </source>
</evidence>
<dbReference type="InterPro" id="IPR011682">
    <property type="entry name" value="Glyco_hydro_38_C"/>
</dbReference>
<dbReference type="EMBL" id="CP118246">
    <property type="protein sequence ID" value="WDR02044.1"/>
    <property type="molecule type" value="Genomic_DNA"/>
</dbReference>
<accession>A0ABY7YLG8</accession>
<dbReference type="GO" id="GO:0016787">
    <property type="term" value="F:hydrolase activity"/>
    <property type="evidence" value="ECO:0007669"/>
    <property type="project" value="UniProtKB-KW"/>
</dbReference>
<sequence>MSKIKTIYICNHAHTDIGFTDYQPVALRQHGEFVGQALDLIEATDGFPAEAQYRWTIETTGPFLKYLRSASKAEIARFRHWHEQGRIDIAGMQYNMTPLLNVEQMHRSLYPLRALRDEFGFHVEAAMQDDVNGVSWLYADLLAELGIKFYTAAINPIRGARPKPFPGAFRWEGPSGNKILAWNGYHYLFGRSQAGLGNWDLVDRLLPRWIDELENDKSYPFDFLYCESTHPVRVDNGPPDARMPEFVKRWNEDGRPYKMEFITVTDFGRLLEEKYAKSIATQRGDWTDHWADGVGSSAFEVGVNRAAHEIVGIGEALEAWRRSKGQSAWDADKAADIYESMTLFDEHTWGAYSSVEAPHSLFSQAQWNHKAGFAYRAAMEGHSSVANAANALAAPLGTKGPEGIFNLGNLDPSEAFKASGIEQLLVFNTLPWERKVIVEEPEPRGGAAPVGVLDTFFNRRSTWGGPRPYPEIRRVAGTVPPMGYAFLDLTQGVPASDLKADGDTIENKHYRLKIDPKTGAIAELFDKAQSHDFAAKYQGWGPGEYIYETVDSPDDRLAIADISFDKPEFFTGHKDTPWRRQTATKVTLKKAEIFEGRASITVTIEAPGVSSASVVYALDADTKCVMVDWLIDKLDHPKAEAVFIAFPFNLDAANFELDLNGIAATPNDDQLDGAAKDWYPTGRWINVSDKRRGVTLVPLDTPLAHLGGITTGKWDRTLHPEGPTIMRLGTQQPLAGQFQIIAKWTNPAALSSGNPRWSRRRGGRGPLCRRNGGPPGHGARHCPDRQNLGQFFCRRSQIPGAGHHQAGRGQWLGRHAVAKPVVKTSVANPDFCTATGRRARRRSARASRRSSAARWQGTERDAKTTRNPHHPGAVCFLTISLRRSNHCRRLHRDAIAGNKPLARLELAHRRRAAPRNGIVRRRNLRSEIKGAADRLQP</sequence>
<evidence type="ECO:0000256" key="1">
    <source>
        <dbReference type="SAM" id="MobiDB-lite"/>
    </source>
</evidence>
<dbReference type="PANTHER" id="PTHR46017:SF1">
    <property type="entry name" value="ALPHA-MANNOSIDASE 2C1"/>
    <property type="match status" value="1"/>
</dbReference>
<gene>
    <name evidence="4" type="ORF">PSQ19_15390</name>
</gene>
<organism evidence="4 5">
    <name type="scientific">Devosia algicola</name>
    <dbReference type="NCBI Taxonomy" id="3026418"/>
    <lineage>
        <taxon>Bacteria</taxon>
        <taxon>Pseudomonadati</taxon>
        <taxon>Pseudomonadota</taxon>
        <taxon>Alphaproteobacteria</taxon>
        <taxon>Hyphomicrobiales</taxon>
        <taxon>Devosiaceae</taxon>
        <taxon>Devosia</taxon>
    </lineage>
</organism>